<feature type="compositionally biased region" description="Polar residues" evidence="7">
    <location>
        <begin position="675"/>
        <end position="688"/>
    </location>
</feature>
<evidence type="ECO:0000256" key="4">
    <source>
        <dbReference type="ARBA" id="ARBA00023125"/>
    </source>
</evidence>
<dbReference type="PANTHER" id="PTHR31845">
    <property type="entry name" value="FINGER DOMAIN PROTEIN, PUTATIVE-RELATED"/>
    <property type="match status" value="1"/>
</dbReference>
<dbReference type="PANTHER" id="PTHR31845:SF17">
    <property type="entry name" value="ZN(II)2CYS6 TRANSCRIPTION FACTOR (EUROFUNG)"/>
    <property type="match status" value="1"/>
</dbReference>
<dbReference type="CDD" id="cd12148">
    <property type="entry name" value="fungal_TF_MHR"/>
    <property type="match status" value="1"/>
</dbReference>
<keyword evidence="4" id="KW-0238">DNA-binding</keyword>
<dbReference type="Gene3D" id="4.10.240.10">
    <property type="entry name" value="Zn(2)-C6 fungal-type DNA-binding domain"/>
    <property type="match status" value="1"/>
</dbReference>
<feature type="region of interest" description="Disordered" evidence="7">
    <location>
        <begin position="1"/>
        <end position="37"/>
    </location>
</feature>
<evidence type="ECO:0000313" key="9">
    <source>
        <dbReference type="EMBL" id="KAJ5703529.1"/>
    </source>
</evidence>
<dbReference type="GO" id="GO:0005634">
    <property type="term" value="C:nucleus"/>
    <property type="evidence" value="ECO:0007669"/>
    <property type="project" value="UniProtKB-SubCell"/>
</dbReference>
<dbReference type="SMART" id="SM00906">
    <property type="entry name" value="Fungal_trans"/>
    <property type="match status" value="1"/>
</dbReference>
<feature type="domain" description="Zn(2)-C6 fungal-type" evidence="8">
    <location>
        <begin position="38"/>
        <end position="70"/>
    </location>
</feature>
<dbReference type="GO" id="GO:0000981">
    <property type="term" value="F:DNA-binding transcription factor activity, RNA polymerase II-specific"/>
    <property type="evidence" value="ECO:0007669"/>
    <property type="project" value="InterPro"/>
</dbReference>
<comment type="caution">
    <text evidence="9">The sequence shown here is derived from an EMBL/GenBank/DDBJ whole genome shotgun (WGS) entry which is preliminary data.</text>
</comment>
<dbReference type="GO" id="GO:0000976">
    <property type="term" value="F:transcription cis-regulatory region binding"/>
    <property type="evidence" value="ECO:0007669"/>
    <property type="project" value="TreeGrafter"/>
</dbReference>
<dbReference type="InterPro" id="IPR001138">
    <property type="entry name" value="Zn2Cys6_DnaBD"/>
</dbReference>
<dbReference type="PROSITE" id="PS00463">
    <property type="entry name" value="ZN2_CY6_FUNGAL_1"/>
    <property type="match status" value="1"/>
</dbReference>
<proteinExistence type="predicted"/>
<protein>
    <recommendedName>
        <fullName evidence="8">Zn(2)-C6 fungal-type domain-containing protein</fullName>
    </recommendedName>
</protein>
<comment type="subcellular location">
    <subcellularLocation>
        <location evidence="1">Nucleus</location>
    </subcellularLocation>
</comment>
<dbReference type="InterPro" id="IPR036864">
    <property type="entry name" value="Zn2-C6_fun-type_DNA-bd_sf"/>
</dbReference>
<dbReference type="CDD" id="cd00067">
    <property type="entry name" value="GAL4"/>
    <property type="match status" value="1"/>
</dbReference>
<dbReference type="Pfam" id="PF00172">
    <property type="entry name" value="Zn_clus"/>
    <property type="match status" value="1"/>
</dbReference>
<accession>A0AAD6HAS4</accession>
<keyword evidence="10" id="KW-1185">Reference proteome</keyword>
<sequence length="688" mass="76947">MNDDMNDFTKGEAAPPGKRHRGSVDDVSDSQPSRKGTACSSCRRLKVKCDADRGKGSCSRCARLRLNCISEKKVWISTGGVEERPQPYNVDLVKLERAVEDILEKLNMPALELYSQPEIVEPMHSPRLTRHNSQEPAPITTSKDNGDLSPGPMGSLIEATRLNGLRSELRSSKQRRKGGMRRMNSDLISEKILSPEEAGEMLELFKSLLSPHLLSATIPADCSLQTIRTTSTVLFTAIMLVSALHIPGRETTHEIIHSRFLGLVSTAIFDRFHTLDDIRGLCIAALWEPDLSWKLSGICIRMATELNLHHAFYEAFYTPNITEDTLKDSLEKARLWYLLFIIDHQSSIAYGRPPVMAELRPIKDFEVFLRSAWCTDQDQALIAQVTGLVNLSKAFQTFGLEPKRVMSGDDASVLNHFRFTEDTRAWQQRWGQLRMTHFLGGGVEIHYYFSELVLHSLVLRGRPLDTLHDMPTSLRPLTLRAIEAAHLVLEHFTQTQGYREGIVGMPLYLHSTIAFAVVFLVKMSYYWHVIGITIDPAQRTTPLIQAIIKLLRNCRAGANHVVFSMANGFERMLKQSALKNQQVYPANQMVPGAAPGWKNSPSAISNSSSFNGTGYPLEVQTFVSDPQGHPTQGYPAQQTLVASPYNTWGFQDEELWSLAMGYDLLAPGGEGPSPDFQSFQNYGAQDSI</sequence>
<evidence type="ECO:0000313" key="10">
    <source>
        <dbReference type="Proteomes" id="UP001215712"/>
    </source>
</evidence>
<organism evidence="9 10">
    <name type="scientific">Penicillium malachiteum</name>
    <dbReference type="NCBI Taxonomy" id="1324776"/>
    <lineage>
        <taxon>Eukaryota</taxon>
        <taxon>Fungi</taxon>
        <taxon>Dikarya</taxon>
        <taxon>Ascomycota</taxon>
        <taxon>Pezizomycotina</taxon>
        <taxon>Eurotiomycetes</taxon>
        <taxon>Eurotiomycetidae</taxon>
        <taxon>Eurotiales</taxon>
        <taxon>Aspergillaceae</taxon>
        <taxon>Penicillium</taxon>
    </lineage>
</organism>
<keyword evidence="2" id="KW-0479">Metal-binding</keyword>
<dbReference type="GO" id="GO:0008270">
    <property type="term" value="F:zinc ion binding"/>
    <property type="evidence" value="ECO:0007669"/>
    <property type="project" value="InterPro"/>
</dbReference>
<feature type="region of interest" description="Disordered" evidence="7">
    <location>
        <begin position="128"/>
        <end position="154"/>
    </location>
</feature>
<dbReference type="EMBL" id="JAQJAN010000021">
    <property type="protein sequence ID" value="KAJ5703529.1"/>
    <property type="molecule type" value="Genomic_DNA"/>
</dbReference>
<dbReference type="SMART" id="SM00066">
    <property type="entry name" value="GAL4"/>
    <property type="match status" value="1"/>
</dbReference>
<dbReference type="InterPro" id="IPR007219">
    <property type="entry name" value="XnlR_reg_dom"/>
</dbReference>
<reference evidence="9" key="2">
    <citation type="submission" date="2023-01" db="EMBL/GenBank/DDBJ databases">
        <authorList>
            <person name="Petersen C."/>
        </authorList>
    </citation>
    <scope>NUCLEOTIDE SEQUENCE</scope>
    <source>
        <strain evidence="9">IBT 17514</strain>
    </source>
</reference>
<evidence type="ECO:0000256" key="3">
    <source>
        <dbReference type="ARBA" id="ARBA00023015"/>
    </source>
</evidence>
<dbReference type="InterPro" id="IPR051089">
    <property type="entry name" value="prtT"/>
</dbReference>
<evidence type="ECO:0000256" key="2">
    <source>
        <dbReference type="ARBA" id="ARBA00022723"/>
    </source>
</evidence>
<dbReference type="Proteomes" id="UP001215712">
    <property type="component" value="Unassembled WGS sequence"/>
</dbReference>
<keyword evidence="5" id="KW-0804">Transcription</keyword>
<evidence type="ECO:0000256" key="6">
    <source>
        <dbReference type="ARBA" id="ARBA00023242"/>
    </source>
</evidence>
<keyword evidence="3" id="KW-0805">Transcription regulation</keyword>
<evidence type="ECO:0000256" key="1">
    <source>
        <dbReference type="ARBA" id="ARBA00004123"/>
    </source>
</evidence>
<feature type="region of interest" description="Disordered" evidence="7">
    <location>
        <begin position="669"/>
        <end position="688"/>
    </location>
</feature>
<dbReference type="SUPFAM" id="SSF57701">
    <property type="entry name" value="Zn2/Cys6 DNA-binding domain"/>
    <property type="match status" value="1"/>
</dbReference>
<dbReference type="AlphaFoldDB" id="A0AAD6HAS4"/>
<dbReference type="GO" id="GO:0006351">
    <property type="term" value="P:DNA-templated transcription"/>
    <property type="evidence" value="ECO:0007669"/>
    <property type="project" value="InterPro"/>
</dbReference>
<name>A0AAD6HAS4_9EURO</name>
<gene>
    <name evidence="9" type="ORF">N7493_011454</name>
</gene>
<evidence type="ECO:0000256" key="5">
    <source>
        <dbReference type="ARBA" id="ARBA00023163"/>
    </source>
</evidence>
<evidence type="ECO:0000259" key="8">
    <source>
        <dbReference type="PROSITE" id="PS50048"/>
    </source>
</evidence>
<evidence type="ECO:0000256" key="7">
    <source>
        <dbReference type="SAM" id="MobiDB-lite"/>
    </source>
</evidence>
<keyword evidence="6" id="KW-0539">Nucleus</keyword>
<dbReference type="PROSITE" id="PS50048">
    <property type="entry name" value="ZN2_CY6_FUNGAL_2"/>
    <property type="match status" value="1"/>
</dbReference>
<reference evidence="9" key="1">
    <citation type="journal article" date="2023" name="IMA Fungus">
        <title>Comparative genomic study of the Penicillium genus elucidates a diverse pangenome and 15 lateral gene transfer events.</title>
        <authorList>
            <person name="Petersen C."/>
            <person name="Sorensen T."/>
            <person name="Nielsen M.R."/>
            <person name="Sondergaard T.E."/>
            <person name="Sorensen J.L."/>
            <person name="Fitzpatrick D.A."/>
            <person name="Frisvad J.C."/>
            <person name="Nielsen K.L."/>
        </authorList>
    </citation>
    <scope>NUCLEOTIDE SEQUENCE</scope>
    <source>
        <strain evidence="9">IBT 17514</strain>
    </source>
</reference>